<protein>
    <recommendedName>
        <fullName evidence="1">Tyrosine-protein phosphatase domain-containing protein</fullName>
    </recommendedName>
</protein>
<dbReference type="InterPro" id="IPR050348">
    <property type="entry name" value="Protein-Tyr_Phosphatase"/>
</dbReference>
<dbReference type="InterPro" id="IPR000242">
    <property type="entry name" value="PTP_cat"/>
</dbReference>
<accession>A0A3P6SHE2</accession>
<organism evidence="2 3">
    <name type="scientific">Cylicostephanus goldi</name>
    <name type="common">Nematode worm</name>
    <dbReference type="NCBI Taxonomy" id="71465"/>
    <lineage>
        <taxon>Eukaryota</taxon>
        <taxon>Metazoa</taxon>
        <taxon>Ecdysozoa</taxon>
        <taxon>Nematoda</taxon>
        <taxon>Chromadorea</taxon>
        <taxon>Rhabditida</taxon>
        <taxon>Rhabditina</taxon>
        <taxon>Rhabditomorpha</taxon>
        <taxon>Strongyloidea</taxon>
        <taxon>Strongylidae</taxon>
        <taxon>Cylicostephanus</taxon>
    </lineage>
</organism>
<sequence>MSKESSVGAERTLLRPSAYHAIPVDDLPSEYLMRHRDSDFLFAQEYENFQVVPLEFLDEEVSRYNDIRAFDATRVKLRIINEDENSDYINANFVKGWDDRKTFIAAQAPLDTTISDFWRMIWEQDARLIVMVANLFEKNRQQCTKYWPDDQPTRFGLNSVLLRFLNHVIFRSFQARWSHICSCFRYGDLLMFRYRDYQ</sequence>
<reference evidence="2 3" key="1">
    <citation type="submission" date="2018-11" db="EMBL/GenBank/DDBJ databases">
        <authorList>
            <consortium name="Pathogen Informatics"/>
        </authorList>
    </citation>
    <scope>NUCLEOTIDE SEQUENCE [LARGE SCALE GENOMIC DNA]</scope>
</reference>
<evidence type="ECO:0000259" key="1">
    <source>
        <dbReference type="PROSITE" id="PS50055"/>
    </source>
</evidence>
<dbReference type="EMBL" id="UYRV01007293">
    <property type="protein sequence ID" value="VDK54474.1"/>
    <property type="molecule type" value="Genomic_DNA"/>
</dbReference>
<dbReference type="SUPFAM" id="SSF52799">
    <property type="entry name" value="(Phosphotyrosine protein) phosphatases II"/>
    <property type="match status" value="1"/>
</dbReference>
<dbReference type="Gene3D" id="3.90.190.10">
    <property type="entry name" value="Protein tyrosine phosphatase superfamily"/>
    <property type="match status" value="1"/>
</dbReference>
<dbReference type="GO" id="GO:0004725">
    <property type="term" value="F:protein tyrosine phosphatase activity"/>
    <property type="evidence" value="ECO:0007669"/>
    <property type="project" value="InterPro"/>
</dbReference>
<dbReference type="SMART" id="SM00194">
    <property type="entry name" value="PTPc"/>
    <property type="match status" value="1"/>
</dbReference>
<evidence type="ECO:0000313" key="3">
    <source>
        <dbReference type="Proteomes" id="UP000271889"/>
    </source>
</evidence>
<dbReference type="AlphaFoldDB" id="A0A3P6SHE2"/>
<dbReference type="InterPro" id="IPR029021">
    <property type="entry name" value="Prot-tyrosine_phosphatase-like"/>
</dbReference>
<dbReference type="PRINTS" id="PR00700">
    <property type="entry name" value="PRTYPHPHTASE"/>
</dbReference>
<dbReference type="OrthoDB" id="6058203at2759"/>
<evidence type="ECO:0000313" key="2">
    <source>
        <dbReference type="EMBL" id="VDK54474.1"/>
    </source>
</evidence>
<gene>
    <name evidence="2" type="ORF">CGOC_LOCUS3022</name>
</gene>
<feature type="domain" description="Tyrosine-protein phosphatase" evidence="1">
    <location>
        <begin position="62"/>
        <end position="156"/>
    </location>
</feature>
<dbReference type="PANTHER" id="PTHR19134">
    <property type="entry name" value="RECEPTOR-TYPE TYROSINE-PROTEIN PHOSPHATASE"/>
    <property type="match status" value="1"/>
</dbReference>
<dbReference type="Proteomes" id="UP000271889">
    <property type="component" value="Unassembled WGS sequence"/>
</dbReference>
<dbReference type="PROSITE" id="PS50055">
    <property type="entry name" value="TYR_PHOSPHATASE_PTP"/>
    <property type="match status" value="1"/>
</dbReference>
<dbReference type="PANTHER" id="PTHR19134:SF495">
    <property type="entry name" value="TYROSINE-PROTEIN PHOSPHATASE 69D"/>
    <property type="match status" value="1"/>
</dbReference>
<proteinExistence type="predicted"/>
<dbReference type="Pfam" id="PF00102">
    <property type="entry name" value="Y_phosphatase"/>
    <property type="match status" value="1"/>
</dbReference>
<name>A0A3P6SHE2_CYLGO</name>
<keyword evidence="3" id="KW-1185">Reference proteome</keyword>